<dbReference type="InterPro" id="IPR010451">
    <property type="entry name" value="Acetoacetate_decarboxylase"/>
</dbReference>
<accession>A0A0I9ZLZ3</accession>
<evidence type="ECO:0000313" key="1">
    <source>
        <dbReference type="EMBL" id="VTT78120.1"/>
    </source>
</evidence>
<name>A0A0I9ZLZ3_FUSFU</name>
<dbReference type="Gene3D" id="2.40.400.10">
    <property type="entry name" value="Acetoacetate decarboxylase-like"/>
    <property type="match status" value="1"/>
</dbReference>
<reference evidence="1" key="1">
    <citation type="submission" date="2019-05" db="EMBL/GenBank/DDBJ databases">
        <authorList>
            <person name="Piombo E."/>
        </authorList>
    </citation>
    <scope>NUCLEOTIDE SEQUENCE</scope>
    <source>
        <strain evidence="1">C2S</strain>
    </source>
</reference>
<proteinExistence type="predicted"/>
<dbReference type="OrthoDB" id="10248817at2759"/>
<dbReference type="GO" id="GO:0016829">
    <property type="term" value="F:lyase activity"/>
    <property type="evidence" value="ECO:0007669"/>
    <property type="project" value="InterPro"/>
</dbReference>
<protein>
    <submittedName>
        <fullName evidence="1">Uncharacterized protein</fullName>
    </submittedName>
</protein>
<dbReference type="AlphaFoldDB" id="A0A0I9ZLZ3"/>
<gene>
    <name evidence="1" type="ORF">C2S_10878</name>
</gene>
<dbReference type="InterPro" id="IPR023375">
    <property type="entry name" value="ADC_dom_sf"/>
</dbReference>
<organism evidence="1 2">
    <name type="scientific">Fusarium fujikuroi</name>
    <name type="common">Bakanae and foot rot disease fungus</name>
    <name type="synonym">Gibberella fujikuroi</name>
    <dbReference type="NCBI Taxonomy" id="5127"/>
    <lineage>
        <taxon>Eukaryota</taxon>
        <taxon>Fungi</taxon>
        <taxon>Dikarya</taxon>
        <taxon>Ascomycota</taxon>
        <taxon>Pezizomycotina</taxon>
        <taxon>Sordariomycetes</taxon>
        <taxon>Hypocreomycetidae</taxon>
        <taxon>Hypocreales</taxon>
        <taxon>Nectriaceae</taxon>
        <taxon>Fusarium</taxon>
        <taxon>Fusarium fujikuroi species complex</taxon>
    </lineage>
</organism>
<dbReference type="Proteomes" id="UP000760494">
    <property type="component" value="Unassembled WGS sequence"/>
</dbReference>
<dbReference type="Pfam" id="PF06314">
    <property type="entry name" value="ADC"/>
    <property type="match status" value="1"/>
</dbReference>
<dbReference type="SUPFAM" id="SSF160104">
    <property type="entry name" value="Acetoacetate decarboxylase-like"/>
    <property type="match status" value="1"/>
</dbReference>
<dbReference type="EMBL" id="CABFJX010000390">
    <property type="protein sequence ID" value="VTT78120.1"/>
    <property type="molecule type" value="Genomic_DNA"/>
</dbReference>
<comment type="caution">
    <text evidence="1">The sequence shown here is derived from an EMBL/GenBank/DDBJ whole genome shotgun (WGS) entry which is preliminary data.</text>
</comment>
<dbReference type="eggNOG" id="ENOG502SI9S">
    <property type="taxonomic scope" value="Eukaryota"/>
</dbReference>
<sequence>MPFGTFKTKEARGPIPLCSPPYPAGLDEFTDVQILSVRYHTTYNAVKDMIPEECELEDEPLVTLTLFNYGMGPIGAYNEFVCQVEVKWEGRKLPFSIELILNNEGAIYAGRERWGIPKVMGNVEWDPSKANSAPNGIITGHVERPAGCKLVQFGFKPQKKVQDWGALSGMMRESLHFRSIPAANSHDPPILREFIPTAFEVTHAEVWAGEGSIGLFNVSEFDPVHRLKVVRYAGATMCRNARGVLHPISKTFPV</sequence>
<evidence type="ECO:0000313" key="2">
    <source>
        <dbReference type="Proteomes" id="UP000760494"/>
    </source>
</evidence>